<dbReference type="GO" id="GO:0009062">
    <property type="term" value="P:fatty acid catabolic process"/>
    <property type="evidence" value="ECO:0007669"/>
    <property type="project" value="TreeGrafter"/>
</dbReference>
<dbReference type="GO" id="GO:0052816">
    <property type="term" value="F:long-chain fatty acyl-CoA hydrolase activity"/>
    <property type="evidence" value="ECO:0007669"/>
    <property type="project" value="TreeGrafter"/>
</dbReference>
<dbReference type="PATRIC" id="fig|98804.3.peg.174"/>
<sequence length="138" mass="15401">MYFNKNLKIFSIKNLVLRTIAMPLHINANGDIFGGWIMSQMDLAGAILAKEISSGKVSTVQVNNMNFLKPISSGDLITCYAKCINIGNSSLTIDVELWIKKLTPFLFGTSYRTTYATFIYVAIDQNGKKRIIPNMTIL</sequence>
<evidence type="ECO:0000313" key="5">
    <source>
        <dbReference type="EMBL" id="CUR53159.1"/>
    </source>
</evidence>
<dbReference type="InterPro" id="IPR040170">
    <property type="entry name" value="Cytosol_ACT"/>
</dbReference>
<evidence type="ECO:0000313" key="6">
    <source>
        <dbReference type="Proteomes" id="UP000243633"/>
    </source>
</evidence>
<dbReference type="PANTHER" id="PTHR11049:SF5">
    <property type="entry name" value="ACYL-COA THIOESTER HYDROLASE YCIA"/>
    <property type="match status" value="1"/>
</dbReference>
<dbReference type="RefSeq" id="WP_075472563.1">
    <property type="nucleotide sequence ID" value="NZ_CP135003.1"/>
</dbReference>
<dbReference type="AlphaFoldDB" id="A0A170PBR1"/>
<dbReference type="SUPFAM" id="SSF54637">
    <property type="entry name" value="Thioesterase/thiol ester dehydrase-isomerase"/>
    <property type="match status" value="1"/>
</dbReference>
<protein>
    <submittedName>
        <fullName evidence="5">Acyl-CoA thioester hydrolase YciA</fullName>
        <ecNumber evidence="5">3.1.2.-</ecNumber>
    </submittedName>
</protein>
<dbReference type="EMBL" id="LN890285">
    <property type="protein sequence ID" value="CUR53159.1"/>
    <property type="molecule type" value="Genomic_DNA"/>
</dbReference>
<dbReference type="InterPro" id="IPR006683">
    <property type="entry name" value="Thioestr_dom"/>
</dbReference>
<dbReference type="EC" id="3.1.2.-" evidence="5"/>
<dbReference type="Pfam" id="PF03061">
    <property type="entry name" value="4HBT"/>
    <property type="match status" value="1"/>
</dbReference>
<organism evidence="5 6">
    <name type="scientific">Buchnera aphidicola subsp. Tuberolachnus salignus</name>
    <dbReference type="NCBI Taxonomy" id="98804"/>
    <lineage>
        <taxon>Bacteria</taxon>
        <taxon>Pseudomonadati</taxon>
        <taxon>Pseudomonadota</taxon>
        <taxon>Gammaproteobacteria</taxon>
        <taxon>Enterobacterales</taxon>
        <taxon>Erwiniaceae</taxon>
        <taxon>Buchnera</taxon>
    </lineage>
</organism>
<dbReference type="Gene3D" id="3.10.129.10">
    <property type="entry name" value="Hotdog Thioesterase"/>
    <property type="match status" value="1"/>
</dbReference>
<dbReference type="PROSITE" id="PS51770">
    <property type="entry name" value="HOTDOG_ACOT"/>
    <property type="match status" value="1"/>
</dbReference>
<dbReference type="CDD" id="cd03442">
    <property type="entry name" value="BFIT_BACH"/>
    <property type="match status" value="1"/>
</dbReference>
<comment type="similarity">
    <text evidence="1">Belongs to the acyl coenzyme A hydrolase family.</text>
</comment>
<proteinExistence type="inferred from homology"/>
<reference evidence="6" key="1">
    <citation type="submission" date="2015-10" db="EMBL/GenBank/DDBJ databases">
        <authorList>
            <person name="Manzano-Marin A."/>
            <person name="Manzano-Marin A."/>
        </authorList>
    </citation>
    <scope>NUCLEOTIDE SEQUENCE [LARGE SCALE GENOMIC DNA]</scope>
    <source>
        <strain evidence="6">BTs</strain>
    </source>
</reference>
<gene>
    <name evidence="5" type="primary">yciA</name>
    <name evidence="5" type="ORF">BTSPAZIEG_0184</name>
</gene>
<dbReference type="InterPro" id="IPR029069">
    <property type="entry name" value="HotDog_dom_sf"/>
</dbReference>
<dbReference type="STRING" id="98804.BTSPAZIEG_0184"/>
<keyword evidence="6" id="KW-1185">Reference proteome</keyword>
<name>A0A170PBR1_BUCTT</name>
<evidence type="ECO:0000259" key="4">
    <source>
        <dbReference type="PROSITE" id="PS51770"/>
    </source>
</evidence>
<dbReference type="InterPro" id="IPR033120">
    <property type="entry name" value="HOTDOG_ACOT"/>
</dbReference>
<dbReference type="GO" id="GO:0006637">
    <property type="term" value="P:acyl-CoA metabolic process"/>
    <property type="evidence" value="ECO:0007669"/>
    <property type="project" value="TreeGrafter"/>
</dbReference>
<accession>A0A170PBR1</accession>
<dbReference type="GO" id="GO:0005829">
    <property type="term" value="C:cytosol"/>
    <property type="evidence" value="ECO:0007669"/>
    <property type="project" value="TreeGrafter"/>
</dbReference>
<evidence type="ECO:0000256" key="2">
    <source>
        <dbReference type="ARBA" id="ARBA00022801"/>
    </source>
</evidence>
<evidence type="ECO:0000256" key="1">
    <source>
        <dbReference type="ARBA" id="ARBA00010458"/>
    </source>
</evidence>
<feature type="domain" description="HotDog ACOT-type" evidence="4">
    <location>
        <begin position="11"/>
        <end position="126"/>
    </location>
</feature>
<dbReference type="Proteomes" id="UP000243633">
    <property type="component" value="Chromosome 1"/>
</dbReference>
<dbReference type="OrthoDB" id="9801856at2"/>
<keyword evidence="2 3" id="KW-0378">Hydrolase</keyword>
<dbReference type="PANTHER" id="PTHR11049">
    <property type="entry name" value="ACYL COENZYME A THIOESTER HYDROLASE"/>
    <property type="match status" value="1"/>
</dbReference>
<evidence type="ECO:0000256" key="3">
    <source>
        <dbReference type="PROSITE-ProRule" id="PRU01106"/>
    </source>
</evidence>
<dbReference type="NCBIfam" id="NF007970">
    <property type="entry name" value="PRK10694.1"/>
    <property type="match status" value="1"/>
</dbReference>